<organism evidence="1 2">
    <name type="scientific">Aminobacterium colombiense (strain DSM 12261 / ALA-1)</name>
    <dbReference type="NCBI Taxonomy" id="572547"/>
    <lineage>
        <taxon>Bacteria</taxon>
        <taxon>Thermotogati</taxon>
        <taxon>Synergistota</taxon>
        <taxon>Synergistia</taxon>
        <taxon>Synergistales</taxon>
        <taxon>Aminobacteriaceae</taxon>
        <taxon>Aminobacterium</taxon>
    </lineage>
</organism>
<dbReference type="InterPro" id="IPR023430">
    <property type="entry name" value="Pept_HybD-like_dom_sf"/>
</dbReference>
<gene>
    <name evidence="1" type="ordered locus">Amico_1552</name>
</gene>
<dbReference type="eggNOG" id="COG0680">
    <property type="taxonomic scope" value="Bacteria"/>
</dbReference>
<dbReference type="HOGENOM" id="CLU_099037_6_1_0"/>
<dbReference type="STRING" id="572547.Amico_1552"/>
<dbReference type="Proteomes" id="UP000002366">
    <property type="component" value="Chromosome"/>
</dbReference>
<dbReference type="OrthoDB" id="9792731at2"/>
<sequence length="157" mass="17712">MKVFIAGFGNPFREDDSVGLQLAPQIAEWLEEEGFEVNLWIGQQLLPELAYDLEGAEIALFIDADMRELPEGYMLENVLSDAALEGLNIHSMGPAWLLSLMDRLEIPKPEAWLLSISGYSFDFSETLTEQCSLNAHKAEEAFKKWWKQRKGGSSCVK</sequence>
<dbReference type="NCBIfam" id="TIGR00072">
    <property type="entry name" value="hydrog_prot"/>
    <property type="match status" value="1"/>
</dbReference>
<dbReference type="GO" id="GO:0016485">
    <property type="term" value="P:protein processing"/>
    <property type="evidence" value="ECO:0007669"/>
    <property type="project" value="TreeGrafter"/>
</dbReference>
<dbReference type="PANTHER" id="PTHR30302:SF5">
    <property type="entry name" value="SLR1876 PROTEIN"/>
    <property type="match status" value="1"/>
</dbReference>
<dbReference type="GO" id="GO:0008047">
    <property type="term" value="F:enzyme activator activity"/>
    <property type="evidence" value="ECO:0007669"/>
    <property type="project" value="InterPro"/>
</dbReference>
<dbReference type="PANTHER" id="PTHR30302">
    <property type="entry name" value="HYDROGENASE 1 MATURATION PROTEASE"/>
    <property type="match status" value="1"/>
</dbReference>
<evidence type="ECO:0000313" key="2">
    <source>
        <dbReference type="Proteomes" id="UP000002366"/>
    </source>
</evidence>
<dbReference type="GO" id="GO:0004175">
    <property type="term" value="F:endopeptidase activity"/>
    <property type="evidence" value="ECO:0007669"/>
    <property type="project" value="TreeGrafter"/>
</dbReference>
<reference evidence="1 2" key="1">
    <citation type="journal article" date="2010" name="Stand. Genomic Sci.">
        <title>Complete genome sequence of Aminobacterium colombiense type strain (ALA-1).</title>
        <authorList>
            <person name="Chertkov O."/>
            <person name="Sikorski J."/>
            <person name="Brambilla E."/>
            <person name="Lapidus A."/>
            <person name="Copeland A."/>
            <person name="Glavina Del Rio T."/>
            <person name="Nolan M."/>
            <person name="Lucas S."/>
            <person name="Tice H."/>
            <person name="Cheng J.F."/>
            <person name="Han C."/>
            <person name="Detter J.C."/>
            <person name="Bruce D."/>
            <person name="Tapia R."/>
            <person name="Goodwin L."/>
            <person name="Pitluck S."/>
            <person name="Liolios K."/>
            <person name="Ivanova N."/>
            <person name="Mavromatis K."/>
            <person name="Ovchinnikova G."/>
            <person name="Pati A."/>
            <person name="Chen A."/>
            <person name="Palaniappan K."/>
            <person name="Land M."/>
            <person name="Hauser L."/>
            <person name="Chang Y.J."/>
            <person name="Jeffries C.D."/>
            <person name="Spring S."/>
            <person name="Rohde M."/>
            <person name="Goker M."/>
            <person name="Bristow J."/>
            <person name="Eisen J.A."/>
            <person name="Markowitz V."/>
            <person name="Hugenholtz P."/>
            <person name="Kyrpides N.C."/>
            <person name="Klenk H.P."/>
        </authorList>
    </citation>
    <scope>NUCLEOTIDE SEQUENCE [LARGE SCALE GENOMIC DNA]</scope>
    <source>
        <strain evidence="2">DSM 12261 / ALA-1</strain>
    </source>
</reference>
<dbReference type="RefSeq" id="WP_013048932.1">
    <property type="nucleotide sequence ID" value="NC_014011.1"/>
</dbReference>
<dbReference type="KEGG" id="aco:Amico_1552"/>
<proteinExistence type="predicted"/>
<accession>D5EGI7</accession>
<dbReference type="EMBL" id="CP001997">
    <property type="protein sequence ID" value="ADE57669.1"/>
    <property type="molecule type" value="Genomic_DNA"/>
</dbReference>
<keyword evidence="2" id="KW-1185">Reference proteome</keyword>
<dbReference type="SUPFAM" id="SSF53163">
    <property type="entry name" value="HybD-like"/>
    <property type="match status" value="1"/>
</dbReference>
<dbReference type="AlphaFoldDB" id="D5EGI7"/>
<dbReference type="InterPro" id="IPR000671">
    <property type="entry name" value="Peptidase_A31"/>
</dbReference>
<name>D5EGI7_AMICL</name>
<protein>
    <submittedName>
        <fullName evidence="1">Ni,Fe-hydrogenase maturation factor</fullName>
    </submittedName>
</protein>
<dbReference type="Gene3D" id="3.40.50.1450">
    <property type="entry name" value="HybD-like"/>
    <property type="match status" value="1"/>
</dbReference>
<evidence type="ECO:0000313" key="1">
    <source>
        <dbReference type="EMBL" id="ADE57669.1"/>
    </source>
</evidence>